<sequence length="92" mass="9776">MARPISKDVGMEILTGDVTIMENRVKATITAPLAQNQLDAIISYIFNVGPGRITPLATAINAGNYAGAENAIRSGVGDKKRRAVEANVFISF</sequence>
<dbReference type="Proteomes" id="UP001172386">
    <property type="component" value="Unassembled WGS sequence"/>
</dbReference>
<protein>
    <submittedName>
        <fullName evidence="1">Uncharacterized protein</fullName>
    </submittedName>
</protein>
<accession>A0ACC3AC16</accession>
<proteinExistence type="predicted"/>
<dbReference type="EMBL" id="JAPDRQ010000044">
    <property type="protein sequence ID" value="KAJ9659053.1"/>
    <property type="molecule type" value="Genomic_DNA"/>
</dbReference>
<name>A0ACC3AC16_9EURO</name>
<comment type="caution">
    <text evidence="1">The sequence shown here is derived from an EMBL/GenBank/DDBJ whole genome shotgun (WGS) entry which is preliminary data.</text>
</comment>
<evidence type="ECO:0000313" key="2">
    <source>
        <dbReference type="Proteomes" id="UP001172386"/>
    </source>
</evidence>
<gene>
    <name evidence="1" type="ORF">H2198_003342</name>
</gene>
<organism evidence="1 2">
    <name type="scientific">Neophaeococcomyces mojaviensis</name>
    <dbReference type="NCBI Taxonomy" id="3383035"/>
    <lineage>
        <taxon>Eukaryota</taxon>
        <taxon>Fungi</taxon>
        <taxon>Dikarya</taxon>
        <taxon>Ascomycota</taxon>
        <taxon>Pezizomycotina</taxon>
        <taxon>Eurotiomycetes</taxon>
        <taxon>Chaetothyriomycetidae</taxon>
        <taxon>Chaetothyriales</taxon>
        <taxon>Chaetothyriales incertae sedis</taxon>
        <taxon>Neophaeococcomyces</taxon>
    </lineage>
</organism>
<reference evidence="1" key="1">
    <citation type="submission" date="2022-10" db="EMBL/GenBank/DDBJ databases">
        <title>Culturing micro-colonial fungi from biological soil crusts in the Mojave desert and describing Neophaeococcomyces mojavensis, and introducing the new genera and species Taxawa tesnikishii.</title>
        <authorList>
            <person name="Kurbessoian T."/>
            <person name="Stajich J.E."/>
        </authorList>
    </citation>
    <scope>NUCLEOTIDE SEQUENCE</scope>
    <source>
        <strain evidence="1">JES_112</strain>
    </source>
</reference>
<evidence type="ECO:0000313" key="1">
    <source>
        <dbReference type="EMBL" id="KAJ9659053.1"/>
    </source>
</evidence>
<keyword evidence="2" id="KW-1185">Reference proteome</keyword>